<feature type="domain" description="Cyclin N-terminal" evidence="2">
    <location>
        <begin position="145"/>
        <end position="235"/>
    </location>
</feature>
<dbReference type="GO" id="GO:0051726">
    <property type="term" value="P:regulation of cell cycle"/>
    <property type="evidence" value="ECO:0007669"/>
    <property type="project" value="InterPro"/>
</dbReference>
<name>A0A016SPA9_9BILA</name>
<evidence type="ECO:0000256" key="1">
    <source>
        <dbReference type="SAM" id="MobiDB-lite"/>
    </source>
</evidence>
<evidence type="ECO:0000259" key="2">
    <source>
        <dbReference type="Pfam" id="PF00134"/>
    </source>
</evidence>
<dbReference type="CDD" id="cd20556">
    <property type="entry name" value="CYCLIN_CABLES"/>
    <property type="match status" value="1"/>
</dbReference>
<dbReference type="STRING" id="53326.A0A016SPA9"/>
<dbReference type="InterPro" id="IPR006671">
    <property type="entry name" value="Cyclin_N"/>
</dbReference>
<dbReference type="OrthoDB" id="5353095at2759"/>
<dbReference type="PANTHER" id="PTHR22896">
    <property type="entry name" value="CDK5 AND ABL1 ENZYME SUBSTRATE 1"/>
    <property type="match status" value="1"/>
</dbReference>
<evidence type="ECO:0000313" key="3">
    <source>
        <dbReference type="EMBL" id="EYB92149.1"/>
    </source>
</evidence>
<reference evidence="4" key="1">
    <citation type="journal article" date="2015" name="Nat. Genet.">
        <title>The genome and transcriptome of the zoonotic hookworm Ancylostoma ceylanicum identify infection-specific gene families.</title>
        <authorList>
            <person name="Schwarz E.M."/>
            <person name="Hu Y."/>
            <person name="Antoshechkin I."/>
            <person name="Miller M.M."/>
            <person name="Sternberg P.W."/>
            <person name="Aroian R.V."/>
        </authorList>
    </citation>
    <scope>NUCLEOTIDE SEQUENCE</scope>
    <source>
        <strain evidence="4">HY135</strain>
    </source>
</reference>
<proteinExistence type="predicted"/>
<dbReference type="Pfam" id="PF00134">
    <property type="entry name" value="Cyclin_N"/>
    <property type="match status" value="1"/>
</dbReference>
<accession>A0A016SPA9</accession>
<dbReference type="AlphaFoldDB" id="A0A016SPA9"/>
<organism evidence="3 4">
    <name type="scientific">Ancylostoma ceylanicum</name>
    <dbReference type="NCBI Taxonomy" id="53326"/>
    <lineage>
        <taxon>Eukaryota</taxon>
        <taxon>Metazoa</taxon>
        <taxon>Ecdysozoa</taxon>
        <taxon>Nematoda</taxon>
        <taxon>Chromadorea</taxon>
        <taxon>Rhabditida</taxon>
        <taxon>Rhabditina</taxon>
        <taxon>Rhabditomorpha</taxon>
        <taxon>Strongyloidea</taxon>
        <taxon>Ancylostomatidae</taxon>
        <taxon>Ancylostomatinae</taxon>
        <taxon>Ancylostoma</taxon>
    </lineage>
</organism>
<feature type="region of interest" description="Disordered" evidence="1">
    <location>
        <begin position="55"/>
        <end position="78"/>
    </location>
</feature>
<dbReference type="SUPFAM" id="SSF47954">
    <property type="entry name" value="Cyclin-like"/>
    <property type="match status" value="1"/>
</dbReference>
<sequence>MCISNNLLRNFADLVRCPSAVLLGNPPVRRKGGETPTSHHVLNYSLTGLTPIRDDSESRTEVTVGDGDSYQLEGDDTNRNDYDPMMLDEIASASRTIIRTNGFIGVTKRFAPPQVAKATLNETFAEKFPNIHLTYSKLRSIKRDLWLLAKECGVDEYTLAHTFVYFERIVCKGLISKYNRKIVAGVAFLVAVKLNDYKKPVIVKVLECAEEQFRISRRELLSFELPLCSALQFDLFPPAHHVEPHLRKIMFGVF</sequence>
<dbReference type="Proteomes" id="UP000024635">
    <property type="component" value="Unassembled WGS sequence"/>
</dbReference>
<dbReference type="InterPro" id="IPR012388">
    <property type="entry name" value="CABLES1/2"/>
</dbReference>
<gene>
    <name evidence="3" type="primary">Acey_s0197.g1564</name>
    <name evidence="3" type="ORF">Y032_0197g1564</name>
</gene>
<evidence type="ECO:0000313" key="4">
    <source>
        <dbReference type="Proteomes" id="UP000024635"/>
    </source>
</evidence>
<keyword evidence="4" id="KW-1185">Reference proteome</keyword>
<dbReference type="InterPro" id="IPR036915">
    <property type="entry name" value="Cyclin-like_sf"/>
</dbReference>
<dbReference type="Gene3D" id="1.10.472.10">
    <property type="entry name" value="Cyclin-like"/>
    <property type="match status" value="1"/>
</dbReference>
<dbReference type="EMBL" id="JARK01001533">
    <property type="protein sequence ID" value="EYB92149.1"/>
    <property type="molecule type" value="Genomic_DNA"/>
</dbReference>
<protein>
    <recommendedName>
        <fullName evidence="2">Cyclin N-terminal domain-containing protein</fullName>
    </recommendedName>
</protein>
<comment type="caution">
    <text evidence="3">The sequence shown here is derived from an EMBL/GenBank/DDBJ whole genome shotgun (WGS) entry which is preliminary data.</text>
</comment>
<dbReference type="PANTHER" id="PTHR22896:SF0">
    <property type="entry name" value="CYCLIN N-TERMINAL DOMAIN-CONTAINING PROTEIN"/>
    <property type="match status" value="1"/>
</dbReference>